<dbReference type="GO" id="GO:0070187">
    <property type="term" value="C:shelterin complex"/>
    <property type="evidence" value="ECO:0007669"/>
    <property type="project" value="InterPro"/>
</dbReference>
<feature type="domain" description="TERF1-interacting nuclear factor 2 N-terminal" evidence="1">
    <location>
        <begin position="20"/>
        <end position="133"/>
    </location>
</feature>
<name>A0A8C9DMX6_PROSS</name>
<dbReference type="GO" id="GO:0042162">
    <property type="term" value="F:telomeric DNA binding"/>
    <property type="evidence" value="ECO:0007669"/>
    <property type="project" value="TreeGrafter"/>
</dbReference>
<gene>
    <name evidence="2" type="primary">TINF2</name>
</gene>
<dbReference type="PANTHER" id="PTHR15512">
    <property type="entry name" value="TERF1-INTERACTING NUCLEAR FACTOR 2"/>
    <property type="match status" value="1"/>
</dbReference>
<dbReference type="GO" id="GO:0016233">
    <property type="term" value="P:telomere capping"/>
    <property type="evidence" value="ECO:0007669"/>
    <property type="project" value="InterPro"/>
</dbReference>
<dbReference type="PANTHER" id="PTHR15512:SF0">
    <property type="entry name" value="TERF1-INTERACTING NUCLEAR FACTOR 2"/>
    <property type="match status" value="1"/>
</dbReference>
<evidence type="ECO:0000259" key="1">
    <source>
        <dbReference type="Pfam" id="PF14973"/>
    </source>
</evidence>
<reference evidence="2" key="2">
    <citation type="submission" date="2025-09" db="UniProtKB">
        <authorList>
            <consortium name="Ensembl"/>
        </authorList>
    </citation>
    <scope>IDENTIFICATION</scope>
</reference>
<dbReference type="Ensembl" id="ENSPSMT00000025202.1">
    <property type="protein sequence ID" value="ENSPSMP00000021738.1"/>
    <property type="gene ID" value="ENSPSMG00000015338.1"/>
</dbReference>
<keyword evidence="3" id="KW-1185">Reference proteome</keyword>
<evidence type="ECO:0000313" key="2">
    <source>
        <dbReference type="Ensembl" id="ENSPSMP00000021738.1"/>
    </source>
</evidence>
<dbReference type="AlphaFoldDB" id="A0A8C9DMX6"/>
<dbReference type="Pfam" id="PF14973">
    <property type="entry name" value="TINF2_N"/>
    <property type="match status" value="1"/>
</dbReference>
<reference evidence="2" key="1">
    <citation type="submission" date="2025-08" db="UniProtKB">
        <authorList>
            <consortium name="Ensembl"/>
        </authorList>
    </citation>
    <scope>IDENTIFICATION</scope>
</reference>
<sequence>MAAPPGVGPATLRFAAAAAWQAVRGRYVEHFPRVLEFLQSLRAAAPGLVRYRHHERVCMGLKAKVVVEMILQGQPWAQVLNALNHHFPDSGPVVRDPKATKQDLRKILEAQESFCQQVKELSEAPVDLASKLLQSVLLPIQ</sequence>
<proteinExistence type="predicted"/>
<dbReference type="Proteomes" id="UP000694414">
    <property type="component" value="Unplaced"/>
</dbReference>
<evidence type="ECO:0000313" key="3">
    <source>
        <dbReference type="Proteomes" id="UP000694414"/>
    </source>
</evidence>
<dbReference type="InterPro" id="IPR039098">
    <property type="entry name" value="TINF2"/>
</dbReference>
<dbReference type="GeneTree" id="ENSGT00400000022326"/>
<protein>
    <submittedName>
        <fullName evidence="2">TERF1 interacting nuclear factor 2</fullName>
    </submittedName>
</protein>
<accession>A0A8C9DMX6</accession>
<dbReference type="InterPro" id="IPR029400">
    <property type="entry name" value="TINF2_N"/>
</dbReference>
<dbReference type="GO" id="GO:1904356">
    <property type="term" value="P:regulation of telomere maintenance via telomere lengthening"/>
    <property type="evidence" value="ECO:0007669"/>
    <property type="project" value="TreeGrafter"/>
</dbReference>
<organism evidence="2 3">
    <name type="scientific">Prolemur simus</name>
    <name type="common">Greater bamboo lemur</name>
    <name type="synonym">Hapalemur simus</name>
    <dbReference type="NCBI Taxonomy" id="1328070"/>
    <lineage>
        <taxon>Eukaryota</taxon>
        <taxon>Metazoa</taxon>
        <taxon>Chordata</taxon>
        <taxon>Craniata</taxon>
        <taxon>Vertebrata</taxon>
        <taxon>Euteleostomi</taxon>
        <taxon>Mammalia</taxon>
        <taxon>Eutheria</taxon>
        <taxon>Euarchontoglires</taxon>
        <taxon>Primates</taxon>
        <taxon>Strepsirrhini</taxon>
        <taxon>Lemuriformes</taxon>
        <taxon>Lemuridae</taxon>
        <taxon>Prolemur</taxon>
    </lineage>
</organism>